<comment type="caution">
    <text evidence="1">The sequence shown here is derived from an EMBL/GenBank/DDBJ whole genome shotgun (WGS) entry which is preliminary data.</text>
</comment>
<keyword evidence="2" id="KW-1185">Reference proteome</keyword>
<proteinExistence type="predicted"/>
<dbReference type="OrthoDB" id="8939918at2759"/>
<reference evidence="1 2" key="1">
    <citation type="submission" date="2018-07" db="EMBL/GenBank/DDBJ databases">
        <title>A high quality draft genome assembly of the barn swallow (H. rustica rustica).</title>
        <authorList>
            <person name="Formenti G."/>
            <person name="Chiara M."/>
            <person name="Poveda L."/>
            <person name="Francoijs K.-J."/>
            <person name="Bonisoli-Alquati A."/>
            <person name="Canova L."/>
            <person name="Gianfranceschi L."/>
            <person name="Horner D.S."/>
            <person name="Saino N."/>
        </authorList>
    </citation>
    <scope>NUCLEOTIDE SEQUENCE [LARGE SCALE GENOMIC DNA]</scope>
    <source>
        <strain evidence="1">Chelidonia</strain>
        <tissue evidence="1">Blood</tissue>
    </source>
</reference>
<sequence length="165" mass="18038">MGNVDVTLEGTFKTNLLLIGRSLALKSAMRGAGVTSEDISQESVLGLVLFKIFVSDMDSGTECTLSKFANDTKLCGAVDSLEGRDVIQRNSDRFERWDCANLVTFNKVRCIWVGAIPIPNTNTVCVEKDLGVLVEEKLNMTQQCVLAAQEDSCILVYIEVERPAG</sequence>
<name>A0A3M0KIQ8_HIRRU</name>
<accession>A0A3M0KIQ8</accession>
<dbReference type="Proteomes" id="UP000269221">
    <property type="component" value="Unassembled WGS sequence"/>
</dbReference>
<dbReference type="EMBL" id="QRBI01000106">
    <property type="protein sequence ID" value="RMC13122.1"/>
    <property type="molecule type" value="Genomic_DNA"/>
</dbReference>
<protein>
    <recommendedName>
        <fullName evidence="3">Rna-directed dna polymerase from mobile element jockey-like</fullName>
    </recommendedName>
</protein>
<evidence type="ECO:0008006" key="3">
    <source>
        <dbReference type="Google" id="ProtNLM"/>
    </source>
</evidence>
<gene>
    <name evidence="1" type="ORF">DUI87_10653</name>
</gene>
<dbReference type="STRING" id="333673.A0A3M0KIQ8"/>
<organism evidence="1 2">
    <name type="scientific">Hirundo rustica rustica</name>
    <dbReference type="NCBI Taxonomy" id="333673"/>
    <lineage>
        <taxon>Eukaryota</taxon>
        <taxon>Metazoa</taxon>
        <taxon>Chordata</taxon>
        <taxon>Craniata</taxon>
        <taxon>Vertebrata</taxon>
        <taxon>Euteleostomi</taxon>
        <taxon>Archelosauria</taxon>
        <taxon>Archosauria</taxon>
        <taxon>Dinosauria</taxon>
        <taxon>Saurischia</taxon>
        <taxon>Theropoda</taxon>
        <taxon>Coelurosauria</taxon>
        <taxon>Aves</taxon>
        <taxon>Neognathae</taxon>
        <taxon>Neoaves</taxon>
        <taxon>Telluraves</taxon>
        <taxon>Australaves</taxon>
        <taxon>Passeriformes</taxon>
        <taxon>Sylvioidea</taxon>
        <taxon>Hirundinidae</taxon>
        <taxon>Hirundo</taxon>
    </lineage>
</organism>
<evidence type="ECO:0000313" key="1">
    <source>
        <dbReference type="EMBL" id="RMC13122.1"/>
    </source>
</evidence>
<dbReference type="AlphaFoldDB" id="A0A3M0KIQ8"/>
<evidence type="ECO:0000313" key="2">
    <source>
        <dbReference type="Proteomes" id="UP000269221"/>
    </source>
</evidence>
<dbReference type="PANTHER" id="PTHR33332">
    <property type="entry name" value="REVERSE TRANSCRIPTASE DOMAIN-CONTAINING PROTEIN"/>
    <property type="match status" value="1"/>
</dbReference>